<feature type="region of interest" description="Disordered" evidence="8">
    <location>
        <begin position="359"/>
        <end position="385"/>
    </location>
</feature>
<accession>A0A1I8F5W5</accession>
<evidence type="ECO:0000256" key="8">
    <source>
        <dbReference type="SAM" id="MobiDB-lite"/>
    </source>
</evidence>
<dbReference type="InterPro" id="IPR036237">
    <property type="entry name" value="Xyl_isomerase-like_sf"/>
</dbReference>
<evidence type="ECO:0000256" key="5">
    <source>
        <dbReference type="ARBA" id="ARBA00022801"/>
    </source>
</evidence>
<feature type="compositionally biased region" description="Polar residues" evidence="8">
    <location>
        <begin position="42"/>
        <end position="53"/>
    </location>
</feature>
<proteinExistence type="inferred from homology"/>
<keyword evidence="10" id="KW-1185">Reference proteome</keyword>
<dbReference type="GO" id="GO:0006284">
    <property type="term" value="P:base-excision repair"/>
    <property type="evidence" value="ECO:0007669"/>
    <property type="project" value="TreeGrafter"/>
</dbReference>
<dbReference type="PROSITE" id="PS00730">
    <property type="entry name" value="AP_NUCLEASE_F2_2"/>
    <property type="match status" value="1"/>
</dbReference>
<evidence type="ECO:0000256" key="3">
    <source>
        <dbReference type="ARBA" id="ARBA00022723"/>
    </source>
</evidence>
<dbReference type="Pfam" id="PF01261">
    <property type="entry name" value="AP_endonuc_2"/>
    <property type="match status" value="1"/>
</dbReference>
<dbReference type="InterPro" id="IPR013022">
    <property type="entry name" value="Xyl_isomerase-like_TIM-brl"/>
</dbReference>
<dbReference type="PANTHER" id="PTHR21445:SF0">
    <property type="entry name" value="APURINIC-APYRIMIDINIC ENDONUCLEASE"/>
    <property type="match status" value="1"/>
</dbReference>
<dbReference type="Proteomes" id="UP000095280">
    <property type="component" value="Unplaced"/>
</dbReference>
<dbReference type="PANTHER" id="PTHR21445">
    <property type="entry name" value="ENDONUCLEASE IV ENDODEOXYRIBONUCLEASE IV"/>
    <property type="match status" value="1"/>
</dbReference>
<feature type="domain" description="Xylose isomerase-like TIM barrel" evidence="9">
    <location>
        <begin position="98"/>
        <end position="279"/>
    </location>
</feature>
<keyword evidence="6" id="KW-0862">Zinc</keyword>
<evidence type="ECO:0000313" key="10">
    <source>
        <dbReference type="Proteomes" id="UP000095280"/>
    </source>
</evidence>
<evidence type="ECO:0000256" key="6">
    <source>
        <dbReference type="ARBA" id="ARBA00022833"/>
    </source>
</evidence>
<evidence type="ECO:0000313" key="11">
    <source>
        <dbReference type="WBParaSite" id="maker-unitig_21079-snap-gene-0.3-mRNA-1"/>
    </source>
</evidence>
<keyword evidence="3" id="KW-0479">Metal-binding</keyword>
<dbReference type="GO" id="GO:0003906">
    <property type="term" value="F:DNA-(apurinic or apyrimidinic site) endonuclease activity"/>
    <property type="evidence" value="ECO:0007669"/>
    <property type="project" value="TreeGrafter"/>
</dbReference>
<feature type="compositionally biased region" description="Pro residues" evidence="8">
    <location>
        <begin position="296"/>
        <end position="308"/>
    </location>
</feature>
<protein>
    <submittedName>
        <fullName evidence="11">AP_endonuc_2 domain-containing protein</fullName>
    </submittedName>
</protein>
<dbReference type="GO" id="GO:0003677">
    <property type="term" value="F:DNA binding"/>
    <property type="evidence" value="ECO:0007669"/>
    <property type="project" value="InterPro"/>
</dbReference>
<evidence type="ECO:0000256" key="2">
    <source>
        <dbReference type="ARBA" id="ARBA00005340"/>
    </source>
</evidence>
<organism evidence="10 11">
    <name type="scientific">Macrostomum lignano</name>
    <dbReference type="NCBI Taxonomy" id="282301"/>
    <lineage>
        <taxon>Eukaryota</taxon>
        <taxon>Metazoa</taxon>
        <taxon>Spiralia</taxon>
        <taxon>Lophotrochozoa</taxon>
        <taxon>Platyhelminthes</taxon>
        <taxon>Rhabditophora</taxon>
        <taxon>Macrostomorpha</taxon>
        <taxon>Macrostomida</taxon>
        <taxon>Macrostomidae</taxon>
        <taxon>Macrostomum</taxon>
    </lineage>
</organism>
<dbReference type="PROSITE" id="PS51432">
    <property type="entry name" value="AP_NUCLEASE_F2_4"/>
    <property type="match status" value="1"/>
</dbReference>
<comment type="similarity">
    <text evidence="2">Belongs to the AP endonuclease 2 family.</text>
</comment>
<dbReference type="GO" id="GO:0005634">
    <property type="term" value="C:nucleus"/>
    <property type="evidence" value="ECO:0007669"/>
    <property type="project" value="TreeGrafter"/>
</dbReference>
<evidence type="ECO:0000256" key="1">
    <source>
        <dbReference type="ARBA" id="ARBA00001947"/>
    </source>
</evidence>
<dbReference type="InterPro" id="IPR001719">
    <property type="entry name" value="AP_endonuc_2"/>
</dbReference>
<dbReference type="SUPFAM" id="SSF51658">
    <property type="entry name" value="Xylose isomerase-like"/>
    <property type="match status" value="1"/>
</dbReference>
<dbReference type="WBParaSite" id="maker-unitig_21079-snap-gene-0.3-mRNA-1">
    <property type="protein sequence ID" value="maker-unitig_21079-snap-gene-0.3-mRNA-1"/>
    <property type="gene ID" value="maker-unitig_21079-snap-gene-0.3"/>
</dbReference>
<dbReference type="GO" id="GO:0008081">
    <property type="term" value="F:phosphoric diester hydrolase activity"/>
    <property type="evidence" value="ECO:0007669"/>
    <property type="project" value="TreeGrafter"/>
</dbReference>
<reference evidence="11" key="1">
    <citation type="submission" date="2016-11" db="UniProtKB">
        <authorList>
            <consortium name="WormBaseParasite"/>
        </authorList>
    </citation>
    <scope>IDENTIFICATION</scope>
</reference>
<evidence type="ECO:0000256" key="4">
    <source>
        <dbReference type="ARBA" id="ARBA00022763"/>
    </source>
</evidence>
<comment type="cofactor">
    <cofactor evidence="1">
        <name>Zn(2+)</name>
        <dbReference type="ChEBI" id="CHEBI:29105"/>
    </cofactor>
</comment>
<dbReference type="InterPro" id="IPR018246">
    <property type="entry name" value="AP_endonuc_F2_Zn_BS"/>
</dbReference>
<dbReference type="GO" id="GO:0008270">
    <property type="term" value="F:zinc ion binding"/>
    <property type="evidence" value="ECO:0007669"/>
    <property type="project" value="InterPro"/>
</dbReference>
<feature type="compositionally biased region" description="Basic residues" evidence="8">
    <location>
        <begin position="310"/>
        <end position="331"/>
    </location>
</feature>
<keyword evidence="5" id="KW-0378">Hydrolase</keyword>
<keyword evidence="7" id="KW-0234">DNA repair</keyword>
<name>A0A1I8F5W5_9PLAT</name>
<feature type="region of interest" description="Disordered" evidence="8">
    <location>
        <begin position="1"/>
        <end position="74"/>
    </location>
</feature>
<dbReference type="GO" id="GO:0005739">
    <property type="term" value="C:mitochondrion"/>
    <property type="evidence" value="ECO:0007669"/>
    <property type="project" value="TreeGrafter"/>
</dbReference>
<evidence type="ECO:0000256" key="7">
    <source>
        <dbReference type="ARBA" id="ARBA00023204"/>
    </source>
</evidence>
<feature type="compositionally biased region" description="Basic and acidic residues" evidence="8">
    <location>
        <begin position="1"/>
        <end position="15"/>
    </location>
</feature>
<dbReference type="AlphaFoldDB" id="A0A1I8F5W5"/>
<dbReference type="Gene3D" id="3.20.20.150">
    <property type="entry name" value="Divalent-metal-dependent TIM barrel enzymes"/>
    <property type="match status" value="1"/>
</dbReference>
<sequence>RAERQADEERIRTENILKGNPLLNKSKQCASSSGSGGRRLQSEASLGTTTSYLKNWRPRDDDEATAASPQPPMQRKLQPDLLLLGAHVSVAGGLHRAFANARAIGADSLALFVRNQRRWESKPLLPEEAAEFQSAMRSSGFKAGGCAAARQLPHQLRLSQCRGQAAQSDGFDRRDGQVRRLGLQLYNLHPGSAGAANHDRPVAIERLADALAEALTTVPDVCLVLENAAGQGGSLGGSFTELGDILTAVRGRLPAATDADSRLGVCIDTCHAFAYGYDLRWPGRARRRLRRAGRGPRPPAAAPRPSPQRLPRRPRLSGRSTRRHRRRAAGRRGLRLLLRHPAVTAAAAAAPLPMVLETPGVDRSWPPPPPALRPGQPHQHPASPSVRLSGGTTFIIACSIGLLCVAIIVYCYCKKKRQPVCPASRRIPGAVIRVGNMTAADRVAPAHWMLQAAEVDLPIASLRFSSAFVAELPDLRSRQQQPRRLCRLC</sequence>
<keyword evidence="4" id="KW-0227">DNA damage</keyword>
<feature type="region of interest" description="Disordered" evidence="8">
    <location>
        <begin position="289"/>
        <end position="331"/>
    </location>
</feature>
<dbReference type="SMART" id="SM00518">
    <property type="entry name" value="AP2Ec"/>
    <property type="match status" value="1"/>
</dbReference>
<evidence type="ECO:0000259" key="9">
    <source>
        <dbReference type="Pfam" id="PF01261"/>
    </source>
</evidence>